<feature type="chain" id="PRO_5002607418" description="Secreted protein" evidence="3">
    <location>
        <begin position="24"/>
        <end position="235"/>
    </location>
</feature>
<feature type="compositionally biased region" description="Pro residues" evidence="1">
    <location>
        <begin position="175"/>
        <end position="186"/>
    </location>
</feature>
<dbReference type="GeneID" id="92873339"/>
<feature type="compositionally biased region" description="Low complexity" evidence="1">
    <location>
        <begin position="163"/>
        <end position="174"/>
    </location>
</feature>
<dbReference type="AlphaFoldDB" id="A0A0H3DCP9"/>
<dbReference type="EMBL" id="CP002000">
    <property type="protein sequence ID" value="ADJ47409.1"/>
    <property type="molecule type" value="Genomic_DNA"/>
</dbReference>
<dbReference type="PATRIC" id="fig|749927.5.peg.5872"/>
<name>A0A0H3DCP9_AMYMU</name>
<reference evidence="4 5" key="1">
    <citation type="journal article" date="2010" name="Cell Res.">
        <title>Complete genome sequence of the rifamycin SV-producing Amycolatopsis mediterranei U32 revealed its genetic characteristics in phylogeny and metabolism.</title>
        <authorList>
            <person name="Zhao W."/>
            <person name="Zhong Y."/>
            <person name="Yuan H."/>
            <person name="Wang J."/>
            <person name="Zheng H."/>
            <person name="Wang Y."/>
            <person name="Cen X."/>
            <person name="Xu F."/>
            <person name="Bai J."/>
            <person name="Han X."/>
            <person name="Lu G."/>
            <person name="Zhu Y."/>
            <person name="Shao Z."/>
            <person name="Yan H."/>
            <person name="Li C."/>
            <person name="Peng N."/>
            <person name="Zhang Z."/>
            <person name="Zhang Y."/>
            <person name="Lin W."/>
            <person name="Fan Y."/>
            <person name="Qin Z."/>
            <person name="Hu Y."/>
            <person name="Zhu B."/>
            <person name="Wang S."/>
            <person name="Ding X."/>
            <person name="Zhao G.P."/>
        </authorList>
    </citation>
    <scope>NUCLEOTIDE SEQUENCE [LARGE SCALE GENOMIC DNA]</scope>
    <source>
        <strain evidence="5">U-32</strain>
    </source>
</reference>
<keyword evidence="2" id="KW-0812">Transmembrane</keyword>
<dbReference type="OrthoDB" id="3629461at2"/>
<feature type="signal peptide" evidence="3">
    <location>
        <begin position="1"/>
        <end position="23"/>
    </location>
</feature>
<dbReference type="KEGG" id="amd:AMED_5657"/>
<dbReference type="HOGENOM" id="CLU_1146531_0_0_11"/>
<evidence type="ECO:0000313" key="5">
    <source>
        <dbReference type="Proteomes" id="UP000000328"/>
    </source>
</evidence>
<accession>A0A0H3DCP9</accession>
<evidence type="ECO:0000256" key="1">
    <source>
        <dbReference type="SAM" id="MobiDB-lite"/>
    </source>
</evidence>
<organism evidence="4 5">
    <name type="scientific">Amycolatopsis mediterranei (strain U-32)</name>
    <dbReference type="NCBI Taxonomy" id="749927"/>
    <lineage>
        <taxon>Bacteria</taxon>
        <taxon>Bacillati</taxon>
        <taxon>Actinomycetota</taxon>
        <taxon>Actinomycetes</taxon>
        <taxon>Pseudonocardiales</taxon>
        <taxon>Pseudonocardiaceae</taxon>
        <taxon>Amycolatopsis</taxon>
    </lineage>
</organism>
<dbReference type="eggNOG" id="ENOG5033DX9">
    <property type="taxonomic scope" value="Bacteria"/>
</dbReference>
<keyword evidence="3" id="KW-0732">Signal</keyword>
<evidence type="ECO:0008006" key="6">
    <source>
        <dbReference type="Google" id="ProtNLM"/>
    </source>
</evidence>
<keyword evidence="2" id="KW-0472">Membrane</keyword>
<protein>
    <recommendedName>
        <fullName evidence="6">Secreted protein</fullName>
    </recommendedName>
</protein>
<keyword evidence="2" id="KW-1133">Transmembrane helix</keyword>
<feature type="region of interest" description="Disordered" evidence="1">
    <location>
        <begin position="145"/>
        <end position="199"/>
    </location>
</feature>
<evidence type="ECO:0000256" key="3">
    <source>
        <dbReference type="SAM" id="SignalP"/>
    </source>
</evidence>
<evidence type="ECO:0000256" key="2">
    <source>
        <dbReference type="SAM" id="Phobius"/>
    </source>
</evidence>
<proteinExistence type="predicted"/>
<dbReference type="Proteomes" id="UP000000328">
    <property type="component" value="Chromosome"/>
</dbReference>
<sequence>MRRWVEVLLAVCALGLVATPAEAAPLGGLVVTPGEGPDAATIRMHTSGGCPADADAYFATLRGKGMPADGQIVVATTDVGLSHTSGFDVFLAQTLRDFAADNKTALSGQYDIAVRCIDSFSQESKGEFTAALRFDTPVRYAALGAAKGPSRVPETSATPQPPGAGAAPVPGVAAPEPPAATTPAPEPGRTDVAAGDPAPAGAGSPAAVFGLVAAVGLVIAVVALAAWVVRRRRVQ</sequence>
<dbReference type="RefSeq" id="WP_013227467.1">
    <property type="nucleotide sequence ID" value="NC_014318.1"/>
</dbReference>
<gene>
    <name evidence="4" type="ordered locus">AMED_5657</name>
</gene>
<evidence type="ECO:0000313" key="4">
    <source>
        <dbReference type="EMBL" id="ADJ47409.1"/>
    </source>
</evidence>
<feature type="transmembrane region" description="Helical" evidence="2">
    <location>
        <begin position="206"/>
        <end position="229"/>
    </location>
</feature>